<dbReference type="EMBL" id="BSOY01000022">
    <property type="protein sequence ID" value="GLS01285.1"/>
    <property type="molecule type" value="Genomic_DNA"/>
</dbReference>
<evidence type="ECO:0000313" key="1">
    <source>
        <dbReference type="EMBL" id="GLS01285.1"/>
    </source>
</evidence>
<reference evidence="2" key="1">
    <citation type="journal article" date="2019" name="Int. J. Syst. Evol. Microbiol.">
        <title>The Global Catalogue of Microorganisms (GCM) 10K type strain sequencing project: providing services to taxonomists for standard genome sequencing and annotation.</title>
        <authorList>
            <consortium name="The Broad Institute Genomics Platform"/>
            <consortium name="The Broad Institute Genome Sequencing Center for Infectious Disease"/>
            <person name="Wu L."/>
            <person name="Ma J."/>
        </authorList>
    </citation>
    <scope>NUCLEOTIDE SEQUENCE [LARGE SCALE GENOMIC DNA]</scope>
    <source>
        <strain evidence="2">NBRC 110107</strain>
    </source>
</reference>
<accession>A0ABQ6BGW8</accession>
<gene>
    <name evidence="1" type="ORF">GCM10007859_12970</name>
</gene>
<comment type="caution">
    <text evidence="1">The sequence shown here is derived from an EMBL/GenBank/DDBJ whole genome shotgun (WGS) entry which is preliminary data.</text>
</comment>
<dbReference type="Proteomes" id="UP001156921">
    <property type="component" value="Unassembled WGS sequence"/>
</dbReference>
<organism evidence="1 2">
    <name type="scientific">Brevundimonas denitrificans</name>
    <dbReference type="NCBI Taxonomy" id="1443434"/>
    <lineage>
        <taxon>Bacteria</taxon>
        <taxon>Pseudomonadati</taxon>
        <taxon>Pseudomonadota</taxon>
        <taxon>Alphaproteobacteria</taxon>
        <taxon>Caulobacterales</taxon>
        <taxon>Caulobacteraceae</taxon>
        <taxon>Brevundimonas</taxon>
    </lineage>
</organism>
<sequence>MQGTPSGVIRMRLLILLSALIVCGFAAPGGAMAQAGPPPLRVKVLLASSPHLDATSRTQHDAMLQSLSAGGPSGGWFELLPTGLDLAEFEHCTISAQDTRTCASRQLAEQGATGATIVVLAGGEGARASWICVGTGPRPSSPDRQFVRFDLNAALDTASPKRMETRAAAAACITSAGAESGW</sequence>
<evidence type="ECO:0000313" key="2">
    <source>
        <dbReference type="Proteomes" id="UP001156921"/>
    </source>
</evidence>
<proteinExistence type="predicted"/>
<protein>
    <submittedName>
        <fullName evidence="1">Uncharacterized protein</fullName>
    </submittedName>
</protein>
<keyword evidence="2" id="KW-1185">Reference proteome</keyword>
<name>A0ABQ6BGW8_9CAUL</name>